<evidence type="ECO:0000313" key="1">
    <source>
        <dbReference type="Proteomes" id="UP000504618"/>
    </source>
</evidence>
<dbReference type="Proteomes" id="UP000504618">
    <property type="component" value="Unplaced"/>
</dbReference>
<dbReference type="GeneID" id="112463508"/>
<dbReference type="AlphaFoldDB" id="A0A6J1QTA3"/>
<organism evidence="1 2">
    <name type="scientific">Temnothorax curvispinosus</name>
    <dbReference type="NCBI Taxonomy" id="300111"/>
    <lineage>
        <taxon>Eukaryota</taxon>
        <taxon>Metazoa</taxon>
        <taxon>Ecdysozoa</taxon>
        <taxon>Arthropoda</taxon>
        <taxon>Hexapoda</taxon>
        <taxon>Insecta</taxon>
        <taxon>Pterygota</taxon>
        <taxon>Neoptera</taxon>
        <taxon>Endopterygota</taxon>
        <taxon>Hymenoptera</taxon>
        <taxon>Apocrita</taxon>
        <taxon>Aculeata</taxon>
        <taxon>Formicoidea</taxon>
        <taxon>Formicidae</taxon>
        <taxon>Myrmicinae</taxon>
        <taxon>Temnothorax</taxon>
    </lineage>
</organism>
<gene>
    <name evidence="2" type="primary">LOC112463508</name>
</gene>
<proteinExistence type="predicted"/>
<protein>
    <submittedName>
        <fullName evidence="2">Uncharacterized protein LOC112463508 isoform X1</fullName>
    </submittedName>
</protein>
<accession>A0A6J1QTA3</accession>
<dbReference type="RefSeq" id="XP_024885702.1">
    <property type="nucleotide sequence ID" value="XM_025029934.1"/>
</dbReference>
<evidence type="ECO:0000313" key="2">
    <source>
        <dbReference type="RefSeq" id="XP_024885702.1"/>
    </source>
</evidence>
<sequence>MTRYVTKYLENFNWQRFVYFYRLNFLRILNSMMNYSEQIKNRNFQGIFESEQESSSLDDVTNTSRHSKKAETGTINSVDILRGIACLSVHRKQNFRPHKCGRTCDFA</sequence>
<keyword evidence="1" id="KW-1185">Reference proteome</keyword>
<reference evidence="2" key="1">
    <citation type="submission" date="2025-08" db="UniProtKB">
        <authorList>
            <consortium name="RefSeq"/>
        </authorList>
    </citation>
    <scope>IDENTIFICATION</scope>
    <source>
        <tissue evidence="2">Whole body</tissue>
    </source>
</reference>
<name>A0A6J1QTA3_9HYME</name>